<evidence type="ECO:0000256" key="3">
    <source>
        <dbReference type="ARBA" id="ARBA00023163"/>
    </source>
</evidence>
<feature type="domain" description="BHLH" evidence="5">
    <location>
        <begin position="21"/>
        <end position="73"/>
    </location>
</feature>
<organism evidence="6 7">
    <name type="scientific">Gossypium trilobum</name>
    <dbReference type="NCBI Taxonomy" id="34281"/>
    <lineage>
        <taxon>Eukaryota</taxon>
        <taxon>Viridiplantae</taxon>
        <taxon>Streptophyta</taxon>
        <taxon>Embryophyta</taxon>
        <taxon>Tracheophyta</taxon>
        <taxon>Spermatophyta</taxon>
        <taxon>Magnoliopsida</taxon>
        <taxon>eudicotyledons</taxon>
        <taxon>Gunneridae</taxon>
        <taxon>Pentapetalae</taxon>
        <taxon>rosids</taxon>
        <taxon>malvids</taxon>
        <taxon>Malvales</taxon>
        <taxon>Malvaceae</taxon>
        <taxon>Malvoideae</taxon>
        <taxon>Gossypium</taxon>
    </lineage>
</organism>
<dbReference type="GO" id="GO:0046983">
    <property type="term" value="F:protein dimerization activity"/>
    <property type="evidence" value="ECO:0007669"/>
    <property type="project" value="InterPro"/>
</dbReference>
<dbReference type="InterPro" id="IPR011598">
    <property type="entry name" value="bHLH_dom"/>
</dbReference>
<comment type="caution">
    <text evidence="6">The sequence shown here is derived from an EMBL/GenBank/DDBJ whole genome shotgun (WGS) entry which is preliminary data.</text>
</comment>
<keyword evidence="3" id="KW-0804">Transcription</keyword>
<dbReference type="EMBL" id="JABEZW010000008">
    <property type="protein sequence ID" value="MBA0772219.1"/>
    <property type="molecule type" value="Genomic_DNA"/>
</dbReference>
<evidence type="ECO:0000313" key="6">
    <source>
        <dbReference type="EMBL" id="MBA0772219.1"/>
    </source>
</evidence>
<dbReference type="InterPro" id="IPR015660">
    <property type="entry name" value="MASH1/Ascl1a-like"/>
</dbReference>
<dbReference type="PANTHER" id="PTHR13935:SF168">
    <property type="entry name" value="TRANSCRIPTION FACTOR BHLH55-LIKE"/>
    <property type="match status" value="1"/>
</dbReference>
<keyword evidence="7" id="KW-1185">Reference proteome</keyword>
<evidence type="ECO:0000256" key="2">
    <source>
        <dbReference type="ARBA" id="ARBA00023015"/>
    </source>
</evidence>
<sequence length="183" mass="20893">MKNRRRKICHMKGDTNSDKFNKIKLHSEIEQQRRQYMASLYASLRSLLPGKYIKGKRSMLDYMNKVVNYMKHLEKKQLPIKPSQELVGITIAPNDKKNFVILFITGEIMVPISSSIPASPPSSSSLTSTSSYGFSISLQAFKPFYRAYGLFDMFLQRLLVASVYTKSRGDHGSGRVRASLNRF</sequence>
<dbReference type="Pfam" id="PF00010">
    <property type="entry name" value="HLH"/>
    <property type="match status" value="1"/>
</dbReference>
<proteinExistence type="predicted"/>
<evidence type="ECO:0000259" key="5">
    <source>
        <dbReference type="PROSITE" id="PS50888"/>
    </source>
</evidence>
<name>A0A7J9EGR1_9ROSI</name>
<dbReference type="Gene3D" id="4.10.280.10">
    <property type="entry name" value="Helix-loop-helix DNA-binding domain"/>
    <property type="match status" value="1"/>
</dbReference>
<dbReference type="PANTHER" id="PTHR13935">
    <property type="entry name" value="ACHAETE-SCUTE TRANSCRIPTION FACTOR-RELATED"/>
    <property type="match status" value="1"/>
</dbReference>
<dbReference type="Proteomes" id="UP000593568">
    <property type="component" value="Unassembled WGS sequence"/>
</dbReference>
<keyword evidence="2" id="KW-0805">Transcription regulation</keyword>
<dbReference type="AlphaFoldDB" id="A0A7J9EGR1"/>
<dbReference type="GO" id="GO:0090575">
    <property type="term" value="C:RNA polymerase II transcription regulator complex"/>
    <property type="evidence" value="ECO:0007669"/>
    <property type="project" value="TreeGrafter"/>
</dbReference>
<gene>
    <name evidence="6" type="ORF">Gotri_007634</name>
</gene>
<accession>A0A7J9EGR1</accession>
<comment type="subcellular location">
    <subcellularLocation>
        <location evidence="1">Nucleus</location>
    </subcellularLocation>
</comment>
<dbReference type="SUPFAM" id="SSF47459">
    <property type="entry name" value="HLH, helix-loop-helix DNA-binding domain"/>
    <property type="match status" value="1"/>
</dbReference>
<protein>
    <recommendedName>
        <fullName evidence="5">BHLH domain-containing protein</fullName>
    </recommendedName>
</protein>
<dbReference type="InterPro" id="IPR036638">
    <property type="entry name" value="HLH_DNA-bd_sf"/>
</dbReference>
<evidence type="ECO:0000256" key="4">
    <source>
        <dbReference type="ARBA" id="ARBA00023242"/>
    </source>
</evidence>
<evidence type="ECO:0000313" key="7">
    <source>
        <dbReference type="Proteomes" id="UP000593568"/>
    </source>
</evidence>
<keyword evidence="4" id="KW-0539">Nucleus</keyword>
<dbReference type="GO" id="GO:0000981">
    <property type="term" value="F:DNA-binding transcription factor activity, RNA polymerase II-specific"/>
    <property type="evidence" value="ECO:0007669"/>
    <property type="project" value="TreeGrafter"/>
</dbReference>
<dbReference type="GO" id="GO:0000977">
    <property type="term" value="F:RNA polymerase II transcription regulatory region sequence-specific DNA binding"/>
    <property type="evidence" value="ECO:0007669"/>
    <property type="project" value="TreeGrafter"/>
</dbReference>
<evidence type="ECO:0000256" key="1">
    <source>
        <dbReference type="ARBA" id="ARBA00004123"/>
    </source>
</evidence>
<dbReference type="PROSITE" id="PS50888">
    <property type="entry name" value="BHLH"/>
    <property type="match status" value="1"/>
</dbReference>
<reference evidence="6 7" key="1">
    <citation type="journal article" date="2019" name="Genome Biol. Evol.">
        <title>Insights into the evolution of the New World diploid cottons (Gossypium, subgenus Houzingenia) based on genome sequencing.</title>
        <authorList>
            <person name="Grover C.E."/>
            <person name="Arick M.A. 2nd"/>
            <person name="Thrash A."/>
            <person name="Conover J.L."/>
            <person name="Sanders W.S."/>
            <person name="Peterson D.G."/>
            <person name="Frelichowski J.E."/>
            <person name="Scheffler J.A."/>
            <person name="Scheffler B.E."/>
            <person name="Wendel J.F."/>
        </authorList>
    </citation>
    <scope>NUCLEOTIDE SEQUENCE [LARGE SCALE GENOMIC DNA]</scope>
    <source>
        <strain evidence="6">8</strain>
        <tissue evidence="6">Leaf</tissue>
    </source>
</reference>